<dbReference type="RefSeq" id="XP_006963688.1">
    <property type="nucleotide sequence ID" value="XM_006963626.1"/>
</dbReference>
<evidence type="ECO:0000256" key="2">
    <source>
        <dbReference type="ARBA" id="ARBA00022670"/>
    </source>
</evidence>
<dbReference type="SUPFAM" id="SSF52743">
    <property type="entry name" value="Subtilisin-like"/>
    <property type="match status" value="1"/>
</dbReference>
<dbReference type="KEGG" id="tre:TRIREDRAFT_105457"/>
<dbReference type="PROSITE" id="PS51892">
    <property type="entry name" value="SUBTILASE"/>
    <property type="match status" value="1"/>
</dbReference>
<dbReference type="InterPro" id="IPR036852">
    <property type="entry name" value="Peptidase_S8/S53_dom_sf"/>
</dbReference>
<dbReference type="HOGENOM" id="CLU_009240_0_0_1"/>
<dbReference type="PANTHER" id="PTHR43399:SF4">
    <property type="entry name" value="CELL WALL-ASSOCIATED PROTEASE"/>
    <property type="match status" value="1"/>
</dbReference>
<dbReference type="OrthoDB" id="206201at2759"/>
<dbReference type="GO" id="GO:0004252">
    <property type="term" value="F:serine-type endopeptidase activity"/>
    <property type="evidence" value="ECO:0007669"/>
    <property type="project" value="InterPro"/>
</dbReference>
<accession>G0REL2</accession>
<keyword evidence="2" id="KW-0645">Protease</keyword>
<evidence type="ECO:0000256" key="4">
    <source>
        <dbReference type="ARBA" id="ARBA00022825"/>
    </source>
</evidence>
<dbReference type="EMBL" id="GL985060">
    <property type="protein sequence ID" value="EGR50162.1"/>
    <property type="molecule type" value="Genomic_DNA"/>
</dbReference>
<comment type="caution">
    <text evidence="5">Lacks conserved residue(s) required for the propagation of feature annotation.</text>
</comment>
<protein>
    <submittedName>
        <fullName evidence="8">Predicted protein</fullName>
    </submittedName>
</protein>
<keyword evidence="3" id="KW-0378">Hydrolase</keyword>
<name>G0REL2_HYPJQ</name>
<dbReference type="InterPro" id="IPR051048">
    <property type="entry name" value="Peptidase_S8/S53_subtilisin"/>
</dbReference>
<feature type="domain" description="Peptidase S8/S53" evidence="6">
    <location>
        <begin position="536"/>
        <end position="772"/>
    </location>
</feature>
<dbReference type="AlphaFoldDB" id="G0REL2"/>
<evidence type="ECO:0000256" key="5">
    <source>
        <dbReference type="PROSITE-ProRule" id="PRU01240"/>
    </source>
</evidence>
<dbReference type="Pfam" id="PF24476">
    <property type="entry name" value="DUF7580"/>
    <property type="match status" value="1"/>
</dbReference>
<dbReference type="GeneID" id="18481046"/>
<dbReference type="InterPro" id="IPR056002">
    <property type="entry name" value="DUF7580"/>
</dbReference>
<evidence type="ECO:0000259" key="6">
    <source>
        <dbReference type="Pfam" id="PF00082"/>
    </source>
</evidence>
<dbReference type="VEuPathDB" id="FungiDB:TRIREDRAFT_105457"/>
<sequence>MDPETLVEFSTAALTRLADIVAILSMEYQKPQWGNIAAILLIIIGTGNLWDNSDRVRKLLRDTEKMCTMPSEFKETKTPLLEAIVFPQDSPVYQKAEQKIRQGLLNATLMHRPTLEATVRHFSRFAPASDSDWLPNVDGEELPTAVGALFRYPKEVDALVSKALRDWMFCTCSTEAKQAFQNKHLAQLRSKRARFVDHSRGVPTSQPSKQPIRGYQDKFCTSLGLDPTSCLCLLFQDGKLRESKFTTPVETCVDHKPGIPLAQILKSYSLTSRMRVALAYILAYSVWQYYDSDWVRCGWTSESIQFLKEIDPSDTSLSAKLYAWKPCLSSHFGEEESRPPEYIATLDRMHRYPRVLALGILLVEIGIGSPRNRIQDSSSSRPDDDWLWALNRCSNRQEWGTFDIPEYLKAAKSCLDPQHFFSASECDGDAPGLMDGLRHRKSVLYQRVVAPLEKVLVSTGWMEELTETEPVNASIEKNRPTINGVHFSQSRATKIQGHSQLTAEFCFTKDQRDAKKWFKEMKELGTSLSQPRGSRAGIRIAILDTGCNIDSAFFGVPPIQCRLKGWKDFVSGATHWQDHHGHGTYLASLILQIASMADIYVARVASSSDDLAKASDKVAELTESQAISWASKECNADIISMSFGFADDHPCITKAIHEALSHRNGSILFFAAASNYGANEKELFPARHESVISIRATNSKGQFLDLNNPPRSQHDGVVFGTLGLDVPSEPLVSGEIQYKTGTSVATAIAASIAGALLQFALGDSQREEFEQVQTSLRTRKGMQALFEHLAVASHYERYLYLAPWTLCKQTDSARWSTFVAAVLR</sequence>
<evidence type="ECO:0000313" key="8">
    <source>
        <dbReference type="EMBL" id="EGR50162.1"/>
    </source>
</evidence>
<dbReference type="GO" id="GO:0006508">
    <property type="term" value="P:proteolysis"/>
    <property type="evidence" value="ECO:0007669"/>
    <property type="project" value="UniProtKB-KW"/>
</dbReference>
<dbReference type="Pfam" id="PF00082">
    <property type="entry name" value="Peptidase_S8"/>
    <property type="match status" value="1"/>
</dbReference>
<evidence type="ECO:0000259" key="7">
    <source>
        <dbReference type="Pfam" id="PF24476"/>
    </source>
</evidence>
<dbReference type="PANTHER" id="PTHR43399">
    <property type="entry name" value="SUBTILISIN-RELATED"/>
    <property type="match status" value="1"/>
</dbReference>
<dbReference type="Gene3D" id="3.40.50.200">
    <property type="entry name" value="Peptidase S8/S53 domain"/>
    <property type="match status" value="1"/>
</dbReference>
<dbReference type="InterPro" id="IPR000209">
    <property type="entry name" value="Peptidase_S8/S53_dom"/>
</dbReference>
<dbReference type="PRINTS" id="PR00723">
    <property type="entry name" value="SUBTILISIN"/>
</dbReference>
<comment type="similarity">
    <text evidence="1 5">Belongs to the peptidase S8 family.</text>
</comment>
<evidence type="ECO:0000313" key="9">
    <source>
        <dbReference type="Proteomes" id="UP000008984"/>
    </source>
</evidence>
<dbReference type="eggNOG" id="ENOG502S0RE">
    <property type="taxonomic scope" value="Eukaryota"/>
</dbReference>
<reference evidence="8 9" key="1">
    <citation type="journal article" date="2008" name="Nat. Biotechnol.">
        <title>Genome sequencing and analysis of the biomass-degrading fungus Trichoderma reesei (syn. Hypocrea jecorina).</title>
        <authorList>
            <person name="Martinez D."/>
            <person name="Berka R.M."/>
            <person name="Henrissat B."/>
            <person name="Saloheimo M."/>
            <person name="Arvas M."/>
            <person name="Baker S.E."/>
            <person name="Chapman J."/>
            <person name="Chertkov O."/>
            <person name="Coutinho P.M."/>
            <person name="Cullen D."/>
            <person name="Danchin E.G."/>
            <person name="Grigoriev I.V."/>
            <person name="Harris P."/>
            <person name="Jackson M."/>
            <person name="Kubicek C.P."/>
            <person name="Han C.S."/>
            <person name="Ho I."/>
            <person name="Larrondo L.F."/>
            <person name="de Leon A.L."/>
            <person name="Magnuson J.K."/>
            <person name="Merino S."/>
            <person name="Misra M."/>
            <person name="Nelson B."/>
            <person name="Putnam N."/>
            <person name="Robbertse B."/>
            <person name="Salamov A.A."/>
            <person name="Schmoll M."/>
            <person name="Terry A."/>
            <person name="Thayer N."/>
            <person name="Westerholm-Parvinen A."/>
            <person name="Schoch C.L."/>
            <person name="Yao J."/>
            <person name="Barabote R."/>
            <person name="Nelson M.A."/>
            <person name="Detter C."/>
            <person name="Bruce D."/>
            <person name="Kuske C.R."/>
            <person name="Xie G."/>
            <person name="Richardson P."/>
            <person name="Rokhsar D.S."/>
            <person name="Lucas S.M."/>
            <person name="Rubin E.M."/>
            <person name="Dunn-Coleman N."/>
            <person name="Ward M."/>
            <person name="Brettin T.S."/>
        </authorList>
    </citation>
    <scope>NUCLEOTIDE SEQUENCE [LARGE SCALE GENOMIC DNA]</scope>
    <source>
        <strain evidence="8 9">QM6a</strain>
    </source>
</reference>
<evidence type="ECO:0000256" key="3">
    <source>
        <dbReference type="ARBA" id="ARBA00022801"/>
    </source>
</evidence>
<dbReference type="CDD" id="cd00306">
    <property type="entry name" value="Peptidases_S8_S53"/>
    <property type="match status" value="1"/>
</dbReference>
<keyword evidence="4" id="KW-0720">Serine protease</keyword>
<proteinExistence type="inferred from homology"/>
<feature type="domain" description="DUF7580" evidence="7">
    <location>
        <begin position="231"/>
        <end position="457"/>
    </location>
</feature>
<organism evidence="9">
    <name type="scientific">Hypocrea jecorina (strain QM6a)</name>
    <name type="common">Trichoderma reesei</name>
    <dbReference type="NCBI Taxonomy" id="431241"/>
    <lineage>
        <taxon>Eukaryota</taxon>
        <taxon>Fungi</taxon>
        <taxon>Dikarya</taxon>
        <taxon>Ascomycota</taxon>
        <taxon>Pezizomycotina</taxon>
        <taxon>Sordariomycetes</taxon>
        <taxon>Hypocreomycetidae</taxon>
        <taxon>Hypocreales</taxon>
        <taxon>Hypocreaceae</taxon>
        <taxon>Trichoderma</taxon>
    </lineage>
</organism>
<dbReference type="InterPro" id="IPR015500">
    <property type="entry name" value="Peptidase_S8_subtilisin-rel"/>
</dbReference>
<gene>
    <name evidence="8" type="ORF">TRIREDRAFT_105457</name>
</gene>
<evidence type="ECO:0000256" key="1">
    <source>
        <dbReference type="ARBA" id="ARBA00011073"/>
    </source>
</evidence>
<keyword evidence="9" id="KW-1185">Reference proteome</keyword>
<dbReference type="Proteomes" id="UP000008984">
    <property type="component" value="Unassembled WGS sequence"/>
</dbReference>